<dbReference type="EMBL" id="UYRR01030091">
    <property type="protein sequence ID" value="VDK40834.1"/>
    <property type="molecule type" value="Genomic_DNA"/>
</dbReference>
<dbReference type="AlphaFoldDB" id="A0A0M3JQD9"/>
<evidence type="ECO:0000313" key="1">
    <source>
        <dbReference type="EMBL" id="VDK40834.1"/>
    </source>
</evidence>
<protein>
    <submittedName>
        <fullName evidence="3">30S ribosomal protein S14</fullName>
    </submittedName>
</protein>
<gene>
    <name evidence="1" type="ORF">ASIM_LOCUS9624</name>
</gene>
<reference evidence="3" key="1">
    <citation type="submission" date="2017-02" db="UniProtKB">
        <authorList>
            <consortium name="WormBaseParasite"/>
        </authorList>
    </citation>
    <scope>IDENTIFICATION</scope>
</reference>
<sequence length="43" mass="4836">MLSPQSASGSRNDMVAMKRPKRQLTNVYERSAVNKRAANIAMR</sequence>
<evidence type="ECO:0000313" key="2">
    <source>
        <dbReference type="Proteomes" id="UP000267096"/>
    </source>
</evidence>
<evidence type="ECO:0000313" key="3">
    <source>
        <dbReference type="WBParaSite" id="ASIM_0000989001-mRNA-1"/>
    </source>
</evidence>
<keyword evidence="2" id="KW-1185">Reference proteome</keyword>
<name>A0A0M3JQD9_ANISI</name>
<dbReference type="WBParaSite" id="ASIM_0000989001-mRNA-1">
    <property type="protein sequence ID" value="ASIM_0000989001-mRNA-1"/>
    <property type="gene ID" value="ASIM_0000989001"/>
</dbReference>
<dbReference type="Proteomes" id="UP000267096">
    <property type="component" value="Unassembled WGS sequence"/>
</dbReference>
<organism evidence="3">
    <name type="scientific">Anisakis simplex</name>
    <name type="common">Herring worm</name>
    <dbReference type="NCBI Taxonomy" id="6269"/>
    <lineage>
        <taxon>Eukaryota</taxon>
        <taxon>Metazoa</taxon>
        <taxon>Ecdysozoa</taxon>
        <taxon>Nematoda</taxon>
        <taxon>Chromadorea</taxon>
        <taxon>Rhabditida</taxon>
        <taxon>Spirurina</taxon>
        <taxon>Ascaridomorpha</taxon>
        <taxon>Ascaridoidea</taxon>
        <taxon>Anisakidae</taxon>
        <taxon>Anisakis</taxon>
        <taxon>Anisakis simplex complex</taxon>
    </lineage>
</organism>
<proteinExistence type="predicted"/>
<reference evidence="1 2" key="2">
    <citation type="submission" date="2018-11" db="EMBL/GenBank/DDBJ databases">
        <authorList>
            <consortium name="Pathogen Informatics"/>
        </authorList>
    </citation>
    <scope>NUCLEOTIDE SEQUENCE [LARGE SCALE GENOMIC DNA]</scope>
</reference>
<accession>A0A0M3JQD9</accession>